<evidence type="ECO:0000313" key="1">
    <source>
        <dbReference type="EMBL" id="MBX57062.1"/>
    </source>
</evidence>
<accession>A0A2P2PQQ4</accession>
<protein>
    <submittedName>
        <fullName evidence="1">Uncharacterized protein</fullName>
    </submittedName>
</protein>
<dbReference type="EMBL" id="GGEC01076578">
    <property type="protein sequence ID" value="MBX57062.1"/>
    <property type="molecule type" value="Transcribed_RNA"/>
</dbReference>
<organism evidence="1">
    <name type="scientific">Rhizophora mucronata</name>
    <name type="common">Asiatic mangrove</name>
    <dbReference type="NCBI Taxonomy" id="61149"/>
    <lineage>
        <taxon>Eukaryota</taxon>
        <taxon>Viridiplantae</taxon>
        <taxon>Streptophyta</taxon>
        <taxon>Embryophyta</taxon>
        <taxon>Tracheophyta</taxon>
        <taxon>Spermatophyta</taxon>
        <taxon>Magnoliopsida</taxon>
        <taxon>eudicotyledons</taxon>
        <taxon>Gunneridae</taxon>
        <taxon>Pentapetalae</taxon>
        <taxon>rosids</taxon>
        <taxon>fabids</taxon>
        <taxon>Malpighiales</taxon>
        <taxon>Rhizophoraceae</taxon>
        <taxon>Rhizophora</taxon>
    </lineage>
</organism>
<sequence length="21" mass="2591">MLLNWGITQHKAKCNKRWHIL</sequence>
<reference evidence="1" key="1">
    <citation type="submission" date="2018-02" db="EMBL/GenBank/DDBJ databases">
        <title>Rhizophora mucronata_Transcriptome.</title>
        <authorList>
            <person name="Meera S.P."/>
            <person name="Sreeshan A."/>
            <person name="Augustine A."/>
        </authorList>
    </citation>
    <scope>NUCLEOTIDE SEQUENCE</scope>
    <source>
        <tissue evidence="1">Leaf</tissue>
    </source>
</reference>
<name>A0A2P2PQQ4_RHIMU</name>
<dbReference type="AlphaFoldDB" id="A0A2P2PQQ4"/>
<proteinExistence type="predicted"/>